<evidence type="ECO:0000256" key="9">
    <source>
        <dbReference type="SAM" id="MobiDB-lite"/>
    </source>
</evidence>
<evidence type="ECO:0000256" key="7">
    <source>
        <dbReference type="ARBA" id="ARBA00022989"/>
    </source>
</evidence>
<dbReference type="OrthoDB" id="8127at2157"/>
<evidence type="ECO:0000259" key="10">
    <source>
        <dbReference type="PROSITE" id="PS50109"/>
    </source>
</evidence>
<keyword evidence="13" id="KW-1185">Reference proteome</keyword>
<dbReference type="SUPFAM" id="SSF55874">
    <property type="entry name" value="ATPase domain of HSP90 chaperone/DNA topoisomerase II/histidine kinase"/>
    <property type="match status" value="1"/>
</dbReference>
<name>A0A285NBW7_NATPI</name>
<dbReference type="InterPro" id="IPR001789">
    <property type="entry name" value="Sig_transdc_resp-reg_receiver"/>
</dbReference>
<gene>
    <name evidence="12" type="ORF">SAMN06269185_1357</name>
</gene>
<dbReference type="Pfam" id="PF00512">
    <property type="entry name" value="HisKA"/>
    <property type="match status" value="1"/>
</dbReference>
<dbReference type="SMART" id="SM00387">
    <property type="entry name" value="HATPase_c"/>
    <property type="match status" value="1"/>
</dbReference>
<keyword evidence="7" id="KW-1133">Transmembrane helix</keyword>
<dbReference type="Gene3D" id="1.10.287.130">
    <property type="match status" value="1"/>
</dbReference>
<keyword evidence="4" id="KW-0808">Transferase</keyword>
<organism evidence="12 13">
    <name type="scientific">Natronoarchaeum philippinense</name>
    <dbReference type="NCBI Taxonomy" id="558529"/>
    <lineage>
        <taxon>Archaea</taxon>
        <taxon>Methanobacteriati</taxon>
        <taxon>Methanobacteriota</taxon>
        <taxon>Stenosarchaea group</taxon>
        <taxon>Halobacteria</taxon>
        <taxon>Halobacteriales</taxon>
        <taxon>Natronoarchaeaceae</taxon>
    </lineage>
</organism>
<proteinExistence type="predicted"/>
<keyword evidence="5" id="KW-0812">Transmembrane</keyword>
<evidence type="ECO:0000313" key="13">
    <source>
        <dbReference type="Proteomes" id="UP000219453"/>
    </source>
</evidence>
<dbReference type="SUPFAM" id="SSF52172">
    <property type="entry name" value="CheY-like"/>
    <property type="match status" value="1"/>
</dbReference>
<evidence type="ECO:0000256" key="6">
    <source>
        <dbReference type="ARBA" id="ARBA00022777"/>
    </source>
</evidence>
<evidence type="ECO:0000256" key="1">
    <source>
        <dbReference type="ARBA" id="ARBA00000085"/>
    </source>
</evidence>
<dbReference type="PANTHER" id="PTHR45436:SF5">
    <property type="entry name" value="SENSOR HISTIDINE KINASE TRCS"/>
    <property type="match status" value="1"/>
</dbReference>
<keyword evidence="6 12" id="KW-0418">Kinase</keyword>
<dbReference type="CDD" id="cd00156">
    <property type="entry name" value="REC"/>
    <property type="match status" value="1"/>
</dbReference>
<dbReference type="SUPFAM" id="SSF47384">
    <property type="entry name" value="Homodimeric domain of signal transducing histidine kinase"/>
    <property type="match status" value="1"/>
</dbReference>
<feature type="region of interest" description="Disordered" evidence="9">
    <location>
        <begin position="145"/>
        <end position="179"/>
    </location>
</feature>
<dbReference type="SMART" id="SM00448">
    <property type="entry name" value="REC"/>
    <property type="match status" value="1"/>
</dbReference>
<dbReference type="Proteomes" id="UP000219453">
    <property type="component" value="Unassembled WGS sequence"/>
</dbReference>
<feature type="domain" description="Response regulatory" evidence="11">
    <location>
        <begin position="6"/>
        <end position="122"/>
    </location>
</feature>
<dbReference type="EMBL" id="OBEJ01000001">
    <property type="protein sequence ID" value="SNZ06994.1"/>
    <property type="molecule type" value="Genomic_DNA"/>
</dbReference>
<evidence type="ECO:0000256" key="8">
    <source>
        <dbReference type="PROSITE-ProRule" id="PRU00169"/>
    </source>
</evidence>
<evidence type="ECO:0000256" key="3">
    <source>
        <dbReference type="ARBA" id="ARBA00022553"/>
    </source>
</evidence>
<comment type="catalytic activity">
    <reaction evidence="1">
        <text>ATP + protein L-histidine = ADP + protein N-phospho-L-histidine.</text>
        <dbReference type="EC" id="2.7.13.3"/>
    </reaction>
</comment>
<dbReference type="GO" id="GO:0005886">
    <property type="term" value="C:plasma membrane"/>
    <property type="evidence" value="ECO:0007669"/>
    <property type="project" value="TreeGrafter"/>
</dbReference>
<dbReference type="EC" id="2.7.13.3" evidence="2"/>
<feature type="modified residue" description="4-aspartylphosphate" evidence="8">
    <location>
        <position position="57"/>
    </location>
</feature>
<dbReference type="RefSeq" id="WP_097008276.1">
    <property type="nucleotide sequence ID" value="NZ_OBEJ01000001.1"/>
</dbReference>
<dbReference type="InterPro" id="IPR011006">
    <property type="entry name" value="CheY-like_superfamily"/>
</dbReference>
<sequence>MRETVTVLHVDDDEEFTALTAEYLAMEDDTLDVTTFHDPDAAIERLAGGGVDCVVTDFDMGSEDGIELVERVRATDPDVPCLLFTARNDGALVERAIEAGATEYLQKGRPAQFTLLAHRIHTAVAVHAADGAALHGATDGGADGAAAGFTGDTAVPGGPPASAETPHRAASRGAGRPPDERIEEVASVVSHDLQNPLTIARGYLERARRDGDDEYFEHADEALDEIAQLSDGVVTLARLGKRVERFEPVDIESVVRSRWQDLDAPAASLTADDLGPVAGEYSRISDLFERLLDNAVRHGADEDGSVAVTVGSTADGLYVADDGPGVPADRREQVLEAGYSSEQGRPGLGLSIARAIAEAHGWELSLAESDAGGLRIEIDGVRFEYTN</sequence>
<dbReference type="Pfam" id="PF00072">
    <property type="entry name" value="Response_reg"/>
    <property type="match status" value="1"/>
</dbReference>
<dbReference type="PANTHER" id="PTHR45436">
    <property type="entry name" value="SENSOR HISTIDINE KINASE YKOH"/>
    <property type="match status" value="1"/>
</dbReference>
<dbReference type="InterPro" id="IPR036097">
    <property type="entry name" value="HisK_dim/P_sf"/>
</dbReference>
<reference evidence="12 13" key="1">
    <citation type="submission" date="2017-09" db="EMBL/GenBank/DDBJ databases">
        <authorList>
            <person name="Ehlers B."/>
            <person name="Leendertz F.H."/>
        </authorList>
    </citation>
    <scope>NUCLEOTIDE SEQUENCE [LARGE SCALE GENOMIC DNA]</scope>
    <source>
        <strain evidence="12 13">DSM 27208</strain>
    </source>
</reference>
<dbReference type="Gene3D" id="3.30.565.10">
    <property type="entry name" value="Histidine kinase-like ATPase, C-terminal domain"/>
    <property type="match status" value="1"/>
</dbReference>
<evidence type="ECO:0000259" key="11">
    <source>
        <dbReference type="PROSITE" id="PS50110"/>
    </source>
</evidence>
<evidence type="ECO:0000256" key="4">
    <source>
        <dbReference type="ARBA" id="ARBA00022679"/>
    </source>
</evidence>
<dbReference type="SMART" id="SM00388">
    <property type="entry name" value="HisKA"/>
    <property type="match status" value="1"/>
</dbReference>
<evidence type="ECO:0000313" key="12">
    <source>
        <dbReference type="EMBL" id="SNZ06994.1"/>
    </source>
</evidence>
<dbReference type="InterPro" id="IPR005467">
    <property type="entry name" value="His_kinase_dom"/>
</dbReference>
<feature type="compositionally biased region" description="Low complexity" evidence="9">
    <location>
        <begin position="145"/>
        <end position="155"/>
    </location>
</feature>
<dbReference type="GO" id="GO:0000155">
    <property type="term" value="F:phosphorelay sensor kinase activity"/>
    <property type="evidence" value="ECO:0007669"/>
    <property type="project" value="InterPro"/>
</dbReference>
<dbReference type="InterPro" id="IPR003594">
    <property type="entry name" value="HATPase_dom"/>
</dbReference>
<evidence type="ECO:0000256" key="2">
    <source>
        <dbReference type="ARBA" id="ARBA00012438"/>
    </source>
</evidence>
<feature type="domain" description="Histidine kinase" evidence="10">
    <location>
        <begin position="188"/>
        <end position="378"/>
    </location>
</feature>
<dbReference type="InterPro" id="IPR050428">
    <property type="entry name" value="TCS_sensor_his_kinase"/>
</dbReference>
<dbReference type="PROSITE" id="PS50110">
    <property type="entry name" value="RESPONSE_REGULATORY"/>
    <property type="match status" value="1"/>
</dbReference>
<protein>
    <recommendedName>
        <fullName evidence="2">histidine kinase</fullName>
        <ecNumber evidence="2">2.7.13.3</ecNumber>
    </recommendedName>
</protein>
<dbReference type="PROSITE" id="PS50109">
    <property type="entry name" value="HIS_KIN"/>
    <property type="match status" value="1"/>
</dbReference>
<dbReference type="InterPro" id="IPR036890">
    <property type="entry name" value="HATPase_C_sf"/>
</dbReference>
<keyword evidence="3 8" id="KW-0597">Phosphoprotein</keyword>
<evidence type="ECO:0000256" key="5">
    <source>
        <dbReference type="ARBA" id="ARBA00022692"/>
    </source>
</evidence>
<dbReference type="InterPro" id="IPR003661">
    <property type="entry name" value="HisK_dim/P_dom"/>
</dbReference>
<keyword evidence="7" id="KW-0472">Membrane</keyword>
<dbReference type="Gene3D" id="3.40.50.2300">
    <property type="match status" value="1"/>
</dbReference>
<accession>A0A285NBW7</accession>
<dbReference type="Pfam" id="PF02518">
    <property type="entry name" value="HATPase_c"/>
    <property type="match status" value="1"/>
</dbReference>
<dbReference type="AlphaFoldDB" id="A0A285NBW7"/>
<dbReference type="CDD" id="cd00082">
    <property type="entry name" value="HisKA"/>
    <property type="match status" value="1"/>
</dbReference>